<sequence>MYVCRGEGGECVPMQTDGATFNEAIEVFNAQYTVGSDRLKLVDTTLGLYYLLLHREAAGDLSKELTAMLQRVRQRKAAVFPPEYFQDLLAITEDLVATGDSSFHRQSLRKSIRSAVNSARDSRSPRLRKSPTTQLQQAIQAAQESCRTSTTAALERRTKVRRTDGRETDGMVVRFRMMGSCASLGLKRAVSVVSGESSRSASGESFKRSPAVPRRLSPKGSTKKGWCTDGSLSAGRGQVEVRIEESNFA</sequence>
<feature type="region of interest" description="Disordered" evidence="1">
    <location>
        <begin position="142"/>
        <end position="165"/>
    </location>
</feature>
<gene>
    <name evidence="2" type="ORF">CPOL0286_LOCUS6566</name>
</gene>
<proteinExistence type="predicted"/>
<feature type="region of interest" description="Disordered" evidence="1">
    <location>
        <begin position="114"/>
        <end position="133"/>
    </location>
</feature>
<dbReference type="AlphaFoldDB" id="A0A6V4KI05"/>
<dbReference type="EMBL" id="HBKO01014561">
    <property type="protein sequence ID" value="CAE2210760.1"/>
    <property type="molecule type" value="Transcribed_RNA"/>
</dbReference>
<feature type="compositionally biased region" description="Basic and acidic residues" evidence="1">
    <location>
        <begin position="154"/>
        <end position="165"/>
    </location>
</feature>
<name>A0A6V4KI05_9EUKA</name>
<accession>A0A6V4KI05</accession>
<organism evidence="2">
    <name type="scientific">Prymnesium polylepis</name>
    <dbReference type="NCBI Taxonomy" id="72548"/>
    <lineage>
        <taxon>Eukaryota</taxon>
        <taxon>Haptista</taxon>
        <taxon>Haptophyta</taxon>
        <taxon>Prymnesiophyceae</taxon>
        <taxon>Prymnesiales</taxon>
        <taxon>Prymnesiaceae</taxon>
        <taxon>Prymnesium</taxon>
    </lineage>
</organism>
<reference evidence="2" key="1">
    <citation type="submission" date="2021-01" db="EMBL/GenBank/DDBJ databases">
        <authorList>
            <person name="Corre E."/>
            <person name="Pelletier E."/>
            <person name="Niang G."/>
            <person name="Scheremetjew M."/>
            <person name="Finn R."/>
            <person name="Kale V."/>
            <person name="Holt S."/>
            <person name="Cochrane G."/>
            <person name="Meng A."/>
            <person name="Brown T."/>
            <person name="Cohen L."/>
        </authorList>
    </citation>
    <scope>NUCLEOTIDE SEQUENCE</scope>
    <source>
        <strain evidence="2">UIO037</strain>
    </source>
</reference>
<feature type="compositionally biased region" description="Low complexity" evidence="1">
    <location>
        <begin position="194"/>
        <end position="204"/>
    </location>
</feature>
<evidence type="ECO:0000313" key="2">
    <source>
        <dbReference type="EMBL" id="CAE2210760.1"/>
    </source>
</evidence>
<feature type="region of interest" description="Disordered" evidence="1">
    <location>
        <begin position="194"/>
        <end position="233"/>
    </location>
</feature>
<evidence type="ECO:0000256" key="1">
    <source>
        <dbReference type="SAM" id="MobiDB-lite"/>
    </source>
</evidence>
<protein>
    <submittedName>
        <fullName evidence="2">Uncharacterized protein</fullName>
    </submittedName>
</protein>